<dbReference type="EMBL" id="ML211591">
    <property type="protein sequence ID" value="TFK81535.1"/>
    <property type="molecule type" value="Genomic_DNA"/>
</dbReference>
<feature type="region of interest" description="Disordered" evidence="1">
    <location>
        <begin position="91"/>
        <end position="112"/>
    </location>
</feature>
<sequence length="251" mass="28581">MGLRDVDAKAIRFVECPADQVVATIPGTTPFDEDRARFYAPQLEIEQETVEDEKGDHRMVRTVSARQSENYLGPELRKTIIDRARCDRYRVSEHPSASHESESADSLDDADTGRGFSNDWGISRVRSEINAQHDSMGTWQTRSALACLCPRKPYSLSDDLESFVHVFNLSILRFHRTDVTDLRTFVHSRYEAYRQINGMKIGGVQKLTDFMGWTAPFRVIGNRGLQEVLDKLARAGYESYATIDIEEVRAQ</sequence>
<feature type="non-terminal residue" evidence="2">
    <location>
        <position position="251"/>
    </location>
</feature>
<accession>A0A5C3NVY5</accession>
<evidence type="ECO:0000256" key="1">
    <source>
        <dbReference type="SAM" id="MobiDB-lite"/>
    </source>
</evidence>
<organism evidence="2 3">
    <name type="scientific">Polyporus arcularius HHB13444</name>
    <dbReference type="NCBI Taxonomy" id="1314778"/>
    <lineage>
        <taxon>Eukaryota</taxon>
        <taxon>Fungi</taxon>
        <taxon>Dikarya</taxon>
        <taxon>Basidiomycota</taxon>
        <taxon>Agaricomycotina</taxon>
        <taxon>Agaricomycetes</taxon>
        <taxon>Polyporales</taxon>
        <taxon>Polyporaceae</taxon>
        <taxon>Polyporus</taxon>
    </lineage>
</organism>
<reference evidence="2 3" key="1">
    <citation type="journal article" date="2019" name="Nat. Ecol. Evol.">
        <title>Megaphylogeny resolves global patterns of mushroom evolution.</title>
        <authorList>
            <person name="Varga T."/>
            <person name="Krizsan K."/>
            <person name="Foldi C."/>
            <person name="Dima B."/>
            <person name="Sanchez-Garcia M."/>
            <person name="Sanchez-Ramirez S."/>
            <person name="Szollosi G.J."/>
            <person name="Szarkandi J.G."/>
            <person name="Papp V."/>
            <person name="Albert L."/>
            <person name="Andreopoulos W."/>
            <person name="Angelini C."/>
            <person name="Antonin V."/>
            <person name="Barry K.W."/>
            <person name="Bougher N.L."/>
            <person name="Buchanan P."/>
            <person name="Buyck B."/>
            <person name="Bense V."/>
            <person name="Catcheside P."/>
            <person name="Chovatia M."/>
            <person name="Cooper J."/>
            <person name="Damon W."/>
            <person name="Desjardin D."/>
            <person name="Finy P."/>
            <person name="Geml J."/>
            <person name="Haridas S."/>
            <person name="Hughes K."/>
            <person name="Justo A."/>
            <person name="Karasinski D."/>
            <person name="Kautmanova I."/>
            <person name="Kiss B."/>
            <person name="Kocsube S."/>
            <person name="Kotiranta H."/>
            <person name="LaButti K.M."/>
            <person name="Lechner B.E."/>
            <person name="Liimatainen K."/>
            <person name="Lipzen A."/>
            <person name="Lukacs Z."/>
            <person name="Mihaltcheva S."/>
            <person name="Morgado L.N."/>
            <person name="Niskanen T."/>
            <person name="Noordeloos M.E."/>
            <person name="Ohm R.A."/>
            <person name="Ortiz-Santana B."/>
            <person name="Ovrebo C."/>
            <person name="Racz N."/>
            <person name="Riley R."/>
            <person name="Savchenko A."/>
            <person name="Shiryaev A."/>
            <person name="Soop K."/>
            <person name="Spirin V."/>
            <person name="Szebenyi C."/>
            <person name="Tomsovsky M."/>
            <person name="Tulloss R.E."/>
            <person name="Uehling J."/>
            <person name="Grigoriev I.V."/>
            <person name="Vagvolgyi C."/>
            <person name="Papp T."/>
            <person name="Martin F.M."/>
            <person name="Miettinen O."/>
            <person name="Hibbett D.S."/>
            <person name="Nagy L.G."/>
        </authorList>
    </citation>
    <scope>NUCLEOTIDE SEQUENCE [LARGE SCALE GENOMIC DNA]</scope>
    <source>
        <strain evidence="2 3">HHB13444</strain>
    </source>
</reference>
<dbReference type="STRING" id="1314778.A0A5C3NVY5"/>
<gene>
    <name evidence="2" type="ORF">K466DRAFT_531664</name>
</gene>
<evidence type="ECO:0000313" key="3">
    <source>
        <dbReference type="Proteomes" id="UP000308197"/>
    </source>
</evidence>
<proteinExistence type="predicted"/>
<dbReference type="InParanoid" id="A0A5C3NVY5"/>
<keyword evidence="3" id="KW-1185">Reference proteome</keyword>
<dbReference type="Proteomes" id="UP000308197">
    <property type="component" value="Unassembled WGS sequence"/>
</dbReference>
<feature type="compositionally biased region" description="Basic and acidic residues" evidence="1">
    <location>
        <begin position="91"/>
        <end position="102"/>
    </location>
</feature>
<name>A0A5C3NVY5_9APHY</name>
<evidence type="ECO:0000313" key="2">
    <source>
        <dbReference type="EMBL" id="TFK81535.1"/>
    </source>
</evidence>
<dbReference type="AlphaFoldDB" id="A0A5C3NVY5"/>
<protein>
    <submittedName>
        <fullName evidence="2">Uncharacterized protein</fullName>
    </submittedName>
</protein>